<comment type="caution">
    <text evidence="2">The sequence shown here is derived from an EMBL/GenBank/DDBJ whole genome shotgun (WGS) entry which is preliminary data.</text>
</comment>
<evidence type="ECO:0000259" key="1">
    <source>
        <dbReference type="PROSITE" id="PS51819"/>
    </source>
</evidence>
<keyword evidence="3" id="KW-1185">Reference proteome</keyword>
<sequence>MEVTNVFVSIGVADHAAGCDWWSTLLGREPDRRPVASCCEWDLTDSVLFQVLDNPKQGSVDTVSLRLEDLDAEIARLRGQGLAISDPELVPGFDTLRIANLADPDGNTINLLGGQ</sequence>
<dbReference type="InterPro" id="IPR029068">
    <property type="entry name" value="Glyas_Bleomycin-R_OHBP_Dase"/>
</dbReference>
<dbReference type="Gene3D" id="3.10.180.10">
    <property type="entry name" value="2,3-Dihydroxybiphenyl 1,2-Dioxygenase, domain 1"/>
    <property type="match status" value="1"/>
</dbReference>
<dbReference type="InterPro" id="IPR037523">
    <property type="entry name" value="VOC_core"/>
</dbReference>
<gene>
    <name evidence="2" type="ORF">HUV48_13645</name>
</gene>
<feature type="domain" description="VOC" evidence="1">
    <location>
        <begin position="4"/>
        <end position="114"/>
    </location>
</feature>
<evidence type="ECO:0000313" key="3">
    <source>
        <dbReference type="Proteomes" id="UP000561438"/>
    </source>
</evidence>
<dbReference type="PROSITE" id="PS51819">
    <property type="entry name" value="VOC"/>
    <property type="match status" value="1"/>
</dbReference>
<dbReference type="CDD" id="cd06587">
    <property type="entry name" value="VOC"/>
    <property type="match status" value="1"/>
</dbReference>
<name>A0A850H7D6_9SPHN</name>
<dbReference type="Pfam" id="PF18029">
    <property type="entry name" value="Glyoxalase_6"/>
    <property type="match status" value="1"/>
</dbReference>
<dbReference type="EMBL" id="JABWGV010000008">
    <property type="protein sequence ID" value="NVD46052.1"/>
    <property type="molecule type" value="Genomic_DNA"/>
</dbReference>
<dbReference type="InterPro" id="IPR041581">
    <property type="entry name" value="Glyoxalase_6"/>
</dbReference>
<proteinExistence type="predicted"/>
<dbReference type="SUPFAM" id="SSF54593">
    <property type="entry name" value="Glyoxalase/Bleomycin resistance protein/Dihydroxybiphenyl dioxygenase"/>
    <property type="match status" value="1"/>
</dbReference>
<accession>A0A850H7D6</accession>
<reference evidence="2 3" key="1">
    <citation type="submission" date="2020-06" db="EMBL/GenBank/DDBJ databases">
        <title>Altererythrobacter sp. HHU K3-1.</title>
        <authorList>
            <person name="Zhang D."/>
            <person name="Xue H."/>
        </authorList>
    </citation>
    <scope>NUCLEOTIDE SEQUENCE [LARGE SCALE GENOMIC DNA]</scope>
    <source>
        <strain evidence="2 3">HHU K3-1</strain>
    </source>
</reference>
<evidence type="ECO:0000313" key="2">
    <source>
        <dbReference type="EMBL" id="NVD46052.1"/>
    </source>
</evidence>
<organism evidence="2 3">
    <name type="scientific">Qipengyuania atrilutea</name>
    <dbReference type="NCBI Taxonomy" id="2744473"/>
    <lineage>
        <taxon>Bacteria</taxon>
        <taxon>Pseudomonadati</taxon>
        <taxon>Pseudomonadota</taxon>
        <taxon>Alphaproteobacteria</taxon>
        <taxon>Sphingomonadales</taxon>
        <taxon>Erythrobacteraceae</taxon>
        <taxon>Qipengyuania</taxon>
    </lineage>
</organism>
<protein>
    <recommendedName>
        <fullName evidence="1">VOC domain-containing protein</fullName>
    </recommendedName>
</protein>
<dbReference type="AlphaFoldDB" id="A0A850H7D6"/>
<dbReference type="RefSeq" id="WP_176268281.1">
    <property type="nucleotide sequence ID" value="NZ_JABWGV010000008.1"/>
</dbReference>
<dbReference type="Proteomes" id="UP000561438">
    <property type="component" value="Unassembled WGS sequence"/>
</dbReference>